<dbReference type="EMBL" id="MN740140">
    <property type="protein sequence ID" value="QHT89438.1"/>
    <property type="molecule type" value="Genomic_DNA"/>
</dbReference>
<evidence type="ECO:0000313" key="1">
    <source>
        <dbReference type="EMBL" id="QHT89438.1"/>
    </source>
</evidence>
<accession>A0A6C0I8S2</accession>
<protein>
    <submittedName>
        <fullName evidence="1">Uncharacterized protein</fullName>
    </submittedName>
</protein>
<reference evidence="1" key="1">
    <citation type="journal article" date="2020" name="Nature">
        <title>Giant virus diversity and host interactions through global metagenomics.</title>
        <authorList>
            <person name="Schulz F."/>
            <person name="Roux S."/>
            <person name="Paez-Espino D."/>
            <person name="Jungbluth S."/>
            <person name="Walsh D.A."/>
            <person name="Denef V.J."/>
            <person name="McMahon K.D."/>
            <person name="Konstantinidis K.T."/>
            <person name="Eloe-Fadrosh E.A."/>
            <person name="Kyrpides N.C."/>
            <person name="Woyke T."/>
        </authorList>
    </citation>
    <scope>NUCLEOTIDE SEQUENCE</scope>
    <source>
        <strain evidence="1">GVMAG-M-3300023184-60</strain>
    </source>
</reference>
<proteinExistence type="predicted"/>
<dbReference type="AlphaFoldDB" id="A0A6C0I8S2"/>
<organism evidence="1">
    <name type="scientific">viral metagenome</name>
    <dbReference type="NCBI Taxonomy" id="1070528"/>
    <lineage>
        <taxon>unclassified sequences</taxon>
        <taxon>metagenomes</taxon>
        <taxon>organismal metagenomes</taxon>
    </lineage>
</organism>
<name>A0A6C0I8S2_9ZZZZ</name>
<sequence>MNFNDEYTAFNVSFNKDYSLLNISGSIKNNVLYDTIILTAPNPIDRMTNYSGSGLPFPNYEIAFEKTPNIHKIDSSGVFNVSFKYPNSFYMPDGLNKIKPSIFFIFTSGSGGDNISFRLQYELHDINALRTLVNRASRKNPEFYGARDYILPIDTAEKVMYAYSRAKIENDIG</sequence>